<dbReference type="SMART" id="SM00849">
    <property type="entry name" value="Lactamase_B"/>
    <property type="match status" value="1"/>
</dbReference>
<dbReference type="InterPro" id="IPR036866">
    <property type="entry name" value="RibonucZ/Hydroxyglut_hydro"/>
</dbReference>
<gene>
    <name evidence="2" type="ORF">PDIGIT_LOCUS2899</name>
</gene>
<proteinExistence type="predicted"/>
<sequence>MSLSQLRADLYYAAPIPTGHNLPDGSVGLWQPTVVTLISGASEAVLVDTLHTIDQGVALANWIEETLEPHKKLTKIYITHGHGDHFFNIPYLLERFPAVEVLSTQKVIDHMKTQGEPDLRAFWEGMFPNQIANSSYQAQAKPLGTDNTFTLEGHVLQAVEVGHSDTDDTTFLHMPALDLVVAGDVVYNDVHMWMTKSPQQSQRNEWIQALDELKALEPAIVVASHHRPGGIDGAFNIDASREYVETFSKIAAQSKNSRDFYDKMLLAFPSRIGKLALWLSCQAYFPSDSGA</sequence>
<reference evidence="2" key="1">
    <citation type="submission" date="2023-01" db="EMBL/GenBank/DDBJ databases">
        <authorList>
            <person name="Van Ghelder C."/>
            <person name="Rancurel C."/>
        </authorList>
    </citation>
    <scope>NUCLEOTIDE SEQUENCE</scope>
    <source>
        <strain evidence="2">CNCM I-4278</strain>
    </source>
</reference>
<dbReference type="Gene3D" id="3.60.15.10">
    <property type="entry name" value="Ribonuclease Z/Hydroxyacylglutathione hydrolase-like"/>
    <property type="match status" value="1"/>
</dbReference>
<dbReference type="PANTHER" id="PTHR42951">
    <property type="entry name" value="METALLO-BETA-LACTAMASE DOMAIN-CONTAINING"/>
    <property type="match status" value="1"/>
</dbReference>
<evidence type="ECO:0000259" key="1">
    <source>
        <dbReference type="SMART" id="SM00849"/>
    </source>
</evidence>
<comment type="caution">
    <text evidence="2">The sequence shown here is derived from an EMBL/GenBank/DDBJ whole genome shotgun (WGS) entry which is preliminary data.</text>
</comment>
<dbReference type="OrthoDB" id="536211at2759"/>
<dbReference type="SUPFAM" id="SSF56281">
    <property type="entry name" value="Metallo-hydrolase/oxidoreductase"/>
    <property type="match status" value="1"/>
</dbReference>
<dbReference type="EMBL" id="CAOQHR010000002">
    <property type="protein sequence ID" value="CAI6302728.1"/>
    <property type="molecule type" value="Genomic_DNA"/>
</dbReference>
<evidence type="ECO:0000313" key="3">
    <source>
        <dbReference type="Proteomes" id="UP001152607"/>
    </source>
</evidence>
<protein>
    <recommendedName>
        <fullName evidence="1">Metallo-beta-lactamase domain-containing protein</fullName>
    </recommendedName>
</protein>
<keyword evidence="3" id="KW-1185">Reference proteome</keyword>
<feature type="domain" description="Metallo-beta-lactamase" evidence="1">
    <location>
        <begin position="32"/>
        <end position="225"/>
    </location>
</feature>
<dbReference type="CDD" id="cd07739">
    <property type="entry name" value="metallo-hydrolase-like_MBL-fold"/>
    <property type="match status" value="1"/>
</dbReference>
<dbReference type="AlphaFoldDB" id="A0A9W4XIM3"/>
<accession>A0A9W4XIM3</accession>
<evidence type="ECO:0000313" key="2">
    <source>
        <dbReference type="EMBL" id="CAI6302728.1"/>
    </source>
</evidence>
<name>A0A9W4XIM3_9PLEO</name>
<organism evidence="2 3">
    <name type="scientific">Periconia digitata</name>
    <dbReference type="NCBI Taxonomy" id="1303443"/>
    <lineage>
        <taxon>Eukaryota</taxon>
        <taxon>Fungi</taxon>
        <taxon>Dikarya</taxon>
        <taxon>Ascomycota</taxon>
        <taxon>Pezizomycotina</taxon>
        <taxon>Dothideomycetes</taxon>
        <taxon>Pleosporomycetidae</taxon>
        <taxon>Pleosporales</taxon>
        <taxon>Massarineae</taxon>
        <taxon>Periconiaceae</taxon>
        <taxon>Periconia</taxon>
    </lineage>
</organism>
<dbReference type="Proteomes" id="UP001152607">
    <property type="component" value="Unassembled WGS sequence"/>
</dbReference>
<dbReference type="PANTHER" id="PTHR42951:SF14">
    <property type="entry name" value="METALLO-BETA-LACTAMASE SUPERFAMILY PROTEIN"/>
    <property type="match status" value="1"/>
</dbReference>
<dbReference type="InterPro" id="IPR050855">
    <property type="entry name" value="NDM-1-like"/>
</dbReference>
<dbReference type="InterPro" id="IPR001279">
    <property type="entry name" value="Metallo-B-lactamas"/>
</dbReference>
<dbReference type="Pfam" id="PF00753">
    <property type="entry name" value="Lactamase_B"/>
    <property type="match status" value="1"/>
</dbReference>